<reference evidence="3" key="1">
    <citation type="journal article" date="2019" name="Int. J. Syst. Evol. Microbiol.">
        <title>The Global Catalogue of Microorganisms (GCM) 10K type strain sequencing project: providing services to taxonomists for standard genome sequencing and annotation.</title>
        <authorList>
            <consortium name="The Broad Institute Genomics Platform"/>
            <consortium name="The Broad Institute Genome Sequencing Center for Infectious Disease"/>
            <person name="Wu L."/>
            <person name="Ma J."/>
        </authorList>
    </citation>
    <scope>NUCLEOTIDE SEQUENCE [LARGE SCALE GENOMIC DNA]</scope>
    <source>
        <strain evidence="3">R28</strain>
    </source>
</reference>
<name>A0ABW4VU97_9BACI</name>
<organism evidence="2 3">
    <name type="scientific">Ornithinibacillus salinisoli</name>
    <dbReference type="NCBI Taxonomy" id="1848459"/>
    <lineage>
        <taxon>Bacteria</taxon>
        <taxon>Bacillati</taxon>
        <taxon>Bacillota</taxon>
        <taxon>Bacilli</taxon>
        <taxon>Bacillales</taxon>
        <taxon>Bacillaceae</taxon>
        <taxon>Ornithinibacillus</taxon>
    </lineage>
</organism>
<dbReference type="Proteomes" id="UP001597383">
    <property type="component" value="Unassembled WGS sequence"/>
</dbReference>
<evidence type="ECO:0008006" key="4">
    <source>
        <dbReference type="Google" id="ProtNLM"/>
    </source>
</evidence>
<keyword evidence="1" id="KW-0472">Membrane</keyword>
<comment type="caution">
    <text evidence="2">The sequence shown here is derived from an EMBL/GenBank/DDBJ whole genome shotgun (WGS) entry which is preliminary data.</text>
</comment>
<evidence type="ECO:0000256" key="1">
    <source>
        <dbReference type="SAM" id="Phobius"/>
    </source>
</evidence>
<feature type="transmembrane region" description="Helical" evidence="1">
    <location>
        <begin position="5"/>
        <end position="24"/>
    </location>
</feature>
<dbReference type="RefSeq" id="WP_377554307.1">
    <property type="nucleotide sequence ID" value="NZ_JBHUHQ010000002.1"/>
</dbReference>
<accession>A0ABW4VU97</accession>
<sequence>MKKKILIVIFFIVIFSAVLLFYPYNLYHYFTAEEKVKSVFIDSNMRERSFGDDSEILNVKYLGNYIYYVETDENTFLVEIKSSNSSHSIEIFEHNQHITQFKDY</sequence>
<keyword evidence="1" id="KW-1133">Transmembrane helix</keyword>
<evidence type="ECO:0000313" key="3">
    <source>
        <dbReference type="Proteomes" id="UP001597383"/>
    </source>
</evidence>
<keyword evidence="3" id="KW-1185">Reference proteome</keyword>
<dbReference type="EMBL" id="JBHUHQ010000002">
    <property type="protein sequence ID" value="MFD2042734.1"/>
    <property type="molecule type" value="Genomic_DNA"/>
</dbReference>
<protein>
    <recommendedName>
        <fullName evidence="4">DUF3139 domain-containing protein</fullName>
    </recommendedName>
</protein>
<gene>
    <name evidence="2" type="ORF">ACFSJF_00225</name>
</gene>
<evidence type="ECO:0000313" key="2">
    <source>
        <dbReference type="EMBL" id="MFD2042734.1"/>
    </source>
</evidence>
<keyword evidence="1" id="KW-0812">Transmembrane</keyword>
<proteinExistence type="predicted"/>